<dbReference type="EMBL" id="LR134420">
    <property type="protein sequence ID" value="VEH85208.1"/>
    <property type="molecule type" value="Genomic_DNA"/>
</dbReference>
<dbReference type="EMBL" id="LNKA01000001">
    <property type="protein sequence ID" value="KTC65595.1"/>
    <property type="molecule type" value="Genomic_DNA"/>
</dbReference>
<dbReference type="KEGG" id="ladl:NCTC12735_00833"/>
<protein>
    <submittedName>
        <fullName evidence="3">Uncharacterized protein conserved in bacteria</fullName>
    </submittedName>
</protein>
<dbReference type="InterPro" id="IPR009739">
    <property type="entry name" value="LprI-like_N"/>
</dbReference>
<evidence type="ECO:0000259" key="1">
    <source>
        <dbReference type="Pfam" id="PF07007"/>
    </source>
</evidence>
<accession>A0A0W0R3H7</accession>
<reference evidence="3 5" key="2">
    <citation type="submission" date="2018-12" db="EMBL/GenBank/DDBJ databases">
        <authorList>
            <consortium name="Pathogen Informatics"/>
        </authorList>
    </citation>
    <scope>NUCLEOTIDE SEQUENCE [LARGE SCALE GENOMIC DNA]</scope>
    <source>
        <strain evidence="3 5">NCTC12735</strain>
        <plasmid evidence="5">11</plasmid>
    </source>
</reference>
<dbReference type="Gene3D" id="1.20.1270.180">
    <property type="match status" value="1"/>
</dbReference>
<dbReference type="Proteomes" id="UP000054859">
    <property type="component" value="Unassembled WGS sequence"/>
</dbReference>
<keyword evidence="3" id="KW-0614">Plasmid</keyword>
<dbReference type="AlphaFoldDB" id="A0A0W0R3H7"/>
<sequence>MRFLFLVLIFFTEIASAETPEPSDCMEEAKTQIELNRCAALELKNAKSEMERVFQEILKKYADDPVFVEKMKIAQDTWAKYRDAQIEMQFPHSDQAQYYGSIYPLCLQLELTRFTQERIKVLNKWLVGIEEGDICGGSIKVKSQLPTEN</sequence>
<geneLocation type="plasmid" evidence="3 5">
    <name>11</name>
</geneLocation>
<proteinExistence type="predicted"/>
<dbReference type="Proteomes" id="UP000281170">
    <property type="component" value="Plasmid 11"/>
</dbReference>
<dbReference type="OrthoDB" id="7340239at2"/>
<dbReference type="RefSeq" id="WP_058461345.1">
    <property type="nucleotide sequence ID" value="NZ_CAAAHS010000008.1"/>
</dbReference>
<reference evidence="2 4" key="1">
    <citation type="submission" date="2015-11" db="EMBL/GenBank/DDBJ databases">
        <title>Identification of large and diverse effector repertoires of 38 Legionella species.</title>
        <authorList>
            <person name="Burstein D."/>
            <person name="Amaro F."/>
            <person name="Zusman T."/>
            <person name="Lifshitz Z."/>
            <person name="Cohen O."/>
            <person name="Gilbert J.A."/>
            <person name="Pupko T."/>
            <person name="Shuman H.A."/>
            <person name="Segal G."/>
        </authorList>
    </citation>
    <scope>NUCLEOTIDE SEQUENCE [LARGE SCALE GENOMIC DNA]</scope>
    <source>
        <strain evidence="2 4">1762-AUS-E</strain>
    </source>
</reference>
<organism evidence="2 4">
    <name type="scientific">Legionella adelaidensis</name>
    <dbReference type="NCBI Taxonomy" id="45056"/>
    <lineage>
        <taxon>Bacteria</taxon>
        <taxon>Pseudomonadati</taxon>
        <taxon>Pseudomonadota</taxon>
        <taxon>Gammaproteobacteria</taxon>
        <taxon>Legionellales</taxon>
        <taxon>Legionellaceae</taxon>
        <taxon>Legionella</taxon>
    </lineage>
</organism>
<keyword evidence="4" id="KW-1185">Reference proteome</keyword>
<feature type="domain" description="Lysozyme inhibitor LprI-like N-terminal" evidence="1">
    <location>
        <begin position="25"/>
        <end position="122"/>
    </location>
</feature>
<evidence type="ECO:0000313" key="3">
    <source>
        <dbReference type="EMBL" id="VEH85208.1"/>
    </source>
</evidence>
<evidence type="ECO:0000313" key="4">
    <source>
        <dbReference type="Proteomes" id="UP000054859"/>
    </source>
</evidence>
<evidence type="ECO:0000313" key="2">
    <source>
        <dbReference type="EMBL" id="KTC65595.1"/>
    </source>
</evidence>
<name>A0A0W0R3H7_9GAMM</name>
<gene>
    <name evidence="2" type="ORF">Lade_0253</name>
    <name evidence="3" type="ORF">NCTC12735_00833</name>
</gene>
<dbReference type="PATRIC" id="fig|45056.6.peg.260"/>
<evidence type="ECO:0000313" key="5">
    <source>
        <dbReference type="Proteomes" id="UP000281170"/>
    </source>
</evidence>
<dbReference type="Pfam" id="PF07007">
    <property type="entry name" value="LprI"/>
    <property type="match status" value="1"/>
</dbReference>